<feature type="domain" description="EGF-like" evidence="2">
    <location>
        <begin position="168"/>
        <end position="209"/>
    </location>
</feature>
<dbReference type="GeneID" id="109481144"/>
<evidence type="ECO:0000313" key="3">
    <source>
        <dbReference type="Proteomes" id="UP000515135"/>
    </source>
</evidence>
<evidence type="ECO:0000259" key="2">
    <source>
        <dbReference type="SMART" id="SM00181"/>
    </source>
</evidence>
<feature type="domain" description="EGF-like" evidence="2">
    <location>
        <begin position="210"/>
        <end position="240"/>
    </location>
</feature>
<evidence type="ECO:0000313" key="4">
    <source>
        <dbReference type="RefSeq" id="XP_019639201.1"/>
    </source>
</evidence>
<keyword evidence="1" id="KW-0732">Signal</keyword>
<reference evidence="4" key="1">
    <citation type="submission" date="2025-08" db="UniProtKB">
        <authorList>
            <consortium name="RefSeq"/>
        </authorList>
    </citation>
    <scope>IDENTIFICATION</scope>
    <source>
        <tissue evidence="4">Gonad</tissue>
    </source>
</reference>
<sequence>MLTTALFFMLTGYVLAQDYCQNLSQNCGASPGWPFQSMCDTVDYVRPNCPEFCGDCTCATDPRGPCLNGGIRGGNPANWGPNTCDCNCVGNWAGEFCEVCTLTCANGGQVDPATCVCVCPTGYYGDDCSETCKNTDPKCGASPGWPLTDMCTTDYVEEACQEFCGKCSCADDPRGPCLNGGNRGGNPANWGDNTCNCNCPGYWAGDFCETCTLHCFNGGQLDANTCTCTCPAGWDGEDCSDVCQDSNINCGANPGWPSPDMCSIDYVAENCHAFCSICTPANVVIGDCTDADSGLPYTVGQMWAKHDPIRQVTMICTCMAANSYTCVDA</sequence>
<name>A0A6P5ABP1_BRABE</name>
<accession>A0A6P5ABP1</accession>
<proteinExistence type="predicted"/>
<dbReference type="KEGG" id="bbel:109481144"/>
<gene>
    <name evidence="4" type="primary">LOC109481144</name>
</gene>
<feature type="signal peptide" evidence="1">
    <location>
        <begin position="1"/>
        <end position="16"/>
    </location>
</feature>
<feature type="chain" id="PRO_5027535262" evidence="1">
    <location>
        <begin position="17"/>
        <end position="329"/>
    </location>
</feature>
<dbReference type="SMART" id="SM00181">
    <property type="entry name" value="EGF"/>
    <property type="match status" value="4"/>
</dbReference>
<dbReference type="Gene3D" id="2.10.70.10">
    <property type="entry name" value="Complement Module, domain 1"/>
    <property type="match status" value="1"/>
</dbReference>
<dbReference type="RefSeq" id="XP_019639201.1">
    <property type="nucleotide sequence ID" value="XM_019783642.1"/>
</dbReference>
<dbReference type="InterPro" id="IPR000742">
    <property type="entry name" value="EGF"/>
</dbReference>
<dbReference type="Proteomes" id="UP000515135">
    <property type="component" value="Unplaced"/>
</dbReference>
<dbReference type="OrthoDB" id="9969809at2759"/>
<dbReference type="AlphaFoldDB" id="A0A6P5ABP1"/>
<keyword evidence="3" id="KW-1185">Reference proteome</keyword>
<evidence type="ECO:0000256" key="1">
    <source>
        <dbReference type="SAM" id="SignalP"/>
    </source>
</evidence>
<organism evidence="3 4">
    <name type="scientific">Branchiostoma belcheri</name>
    <name type="common">Amphioxus</name>
    <dbReference type="NCBI Taxonomy" id="7741"/>
    <lineage>
        <taxon>Eukaryota</taxon>
        <taxon>Metazoa</taxon>
        <taxon>Chordata</taxon>
        <taxon>Cephalochordata</taxon>
        <taxon>Leptocardii</taxon>
        <taxon>Amphioxiformes</taxon>
        <taxon>Branchiostomatidae</taxon>
        <taxon>Branchiostoma</taxon>
    </lineage>
</organism>
<feature type="domain" description="EGF-like" evidence="2">
    <location>
        <begin position="57"/>
        <end position="98"/>
    </location>
</feature>
<feature type="domain" description="EGF-like" evidence="2">
    <location>
        <begin position="99"/>
        <end position="129"/>
    </location>
</feature>
<protein>
    <submittedName>
        <fullName evidence="4">Multiple epidermal growth factor-like domains protein 11</fullName>
    </submittedName>
</protein>